<comment type="caution">
    <text evidence="1">The sequence shown here is derived from an EMBL/GenBank/DDBJ whole genome shotgun (WGS) entry which is preliminary data.</text>
</comment>
<gene>
    <name evidence="1" type="ORF">CEXT_444041</name>
</gene>
<evidence type="ECO:0000313" key="1">
    <source>
        <dbReference type="EMBL" id="GIY93750.1"/>
    </source>
</evidence>
<reference evidence="1 2" key="1">
    <citation type="submission" date="2021-06" db="EMBL/GenBank/DDBJ databases">
        <title>Caerostris extrusa draft genome.</title>
        <authorList>
            <person name="Kono N."/>
            <person name="Arakawa K."/>
        </authorList>
    </citation>
    <scope>NUCLEOTIDE SEQUENCE [LARGE SCALE GENOMIC DNA]</scope>
</reference>
<keyword evidence="2" id="KW-1185">Reference proteome</keyword>
<name>A0AAV4XIH3_CAEEX</name>
<proteinExistence type="predicted"/>
<dbReference type="AlphaFoldDB" id="A0AAV4XIH3"/>
<evidence type="ECO:0000313" key="2">
    <source>
        <dbReference type="Proteomes" id="UP001054945"/>
    </source>
</evidence>
<organism evidence="1 2">
    <name type="scientific">Caerostris extrusa</name>
    <name type="common">Bark spider</name>
    <name type="synonym">Caerostris bankana</name>
    <dbReference type="NCBI Taxonomy" id="172846"/>
    <lineage>
        <taxon>Eukaryota</taxon>
        <taxon>Metazoa</taxon>
        <taxon>Ecdysozoa</taxon>
        <taxon>Arthropoda</taxon>
        <taxon>Chelicerata</taxon>
        <taxon>Arachnida</taxon>
        <taxon>Araneae</taxon>
        <taxon>Araneomorphae</taxon>
        <taxon>Entelegynae</taxon>
        <taxon>Araneoidea</taxon>
        <taxon>Araneidae</taxon>
        <taxon>Caerostris</taxon>
    </lineage>
</organism>
<dbReference type="EMBL" id="BPLR01000298">
    <property type="protein sequence ID" value="GIY93750.1"/>
    <property type="molecule type" value="Genomic_DNA"/>
</dbReference>
<accession>A0AAV4XIH3</accession>
<dbReference type="Proteomes" id="UP001054945">
    <property type="component" value="Unassembled WGS sequence"/>
</dbReference>
<sequence length="70" mass="7896">MARPHILQDNGVDSRYDPLLKQSSSSSCHLQSACLDGWTDGRMGGCFYLLIQLENDVTERQKDNVETMGY</sequence>
<protein>
    <submittedName>
        <fullName evidence="1">Uncharacterized protein</fullName>
    </submittedName>
</protein>